<gene>
    <name evidence="8" type="ORF">GCM10025868_07250</name>
</gene>
<dbReference type="PANTHER" id="PTHR43229:SF2">
    <property type="entry name" value="NODULATION PROTEIN J"/>
    <property type="match status" value="1"/>
</dbReference>
<dbReference type="EMBL" id="BSUZ01000001">
    <property type="protein sequence ID" value="GMA85475.1"/>
    <property type="molecule type" value="Genomic_DNA"/>
</dbReference>
<dbReference type="InterPro" id="IPR047817">
    <property type="entry name" value="ABC2_TM_bact-type"/>
</dbReference>
<keyword evidence="2 6" id="KW-0812">Transmembrane</keyword>
<sequence length="272" mass="29062">MSTVERPVEVPAEPGVVRSAGRVLAYHLTVWRRTWRGMAFSGFVSPLLYLGAMGYGLGSLVDGSTGQGVDGVPYVQFIAPGVLVATAMQHAVGASSYPVLGSIKWSRQYHAMLASPVSSQAVVLGHAVITVLQSLAFAVVFLVVAVPLRAIPSAWGVLSLLAVVLVTAAYTGPMFAVAARAESDVSFTLVFRLVLIPMFLFSGTFFPVSQAPDWLEPLAWVVPLWHGSSLARDATLGTWSGWADVGHVAYLLVWVAAGWVLATRALRRRMVV</sequence>
<evidence type="ECO:0000256" key="3">
    <source>
        <dbReference type="ARBA" id="ARBA00022989"/>
    </source>
</evidence>
<keyword evidence="6" id="KW-1003">Cell membrane</keyword>
<evidence type="ECO:0000313" key="9">
    <source>
        <dbReference type="Proteomes" id="UP001157017"/>
    </source>
</evidence>
<evidence type="ECO:0000256" key="5">
    <source>
        <dbReference type="ARBA" id="ARBA00023251"/>
    </source>
</evidence>
<feature type="transmembrane region" description="Helical" evidence="6">
    <location>
        <begin position="37"/>
        <end position="57"/>
    </location>
</feature>
<feature type="transmembrane region" description="Helical" evidence="6">
    <location>
        <begin position="154"/>
        <end position="177"/>
    </location>
</feature>
<comment type="caution">
    <text evidence="8">The sequence shown here is derived from an EMBL/GenBank/DDBJ whole genome shotgun (WGS) entry which is preliminary data.</text>
</comment>
<dbReference type="PIRSF" id="PIRSF006648">
    <property type="entry name" value="DrrB"/>
    <property type="match status" value="1"/>
</dbReference>
<dbReference type="InterPro" id="IPR013525">
    <property type="entry name" value="ABC2_TM"/>
</dbReference>
<dbReference type="PRINTS" id="PR00164">
    <property type="entry name" value="ABC2TRNSPORT"/>
</dbReference>
<evidence type="ECO:0000259" key="7">
    <source>
        <dbReference type="PROSITE" id="PS51012"/>
    </source>
</evidence>
<accession>A0ABQ6JE55</accession>
<dbReference type="PROSITE" id="PS51012">
    <property type="entry name" value="ABC_TM2"/>
    <property type="match status" value="1"/>
</dbReference>
<feature type="transmembrane region" description="Helical" evidence="6">
    <location>
        <begin position="189"/>
        <end position="208"/>
    </location>
</feature>
<organism evidence="8 9">
    <name type="scientific">Angustibacter aerolatus</name>
    <dbReference type="NCBI Taxonomy" id="1162965"/>
    <lineage>
        <taxon>Bacteria</taxon>
        <taxon>Bacillati</taxon>
        <taxon>Actinomycetota</taxon>
        <taxon>Actinomycetes</taxon>
        <taxon>Kineosporiales</taxon>
        <taxon>Kineosporiaceae</taxon>
    </lineage>
</organism>
<protein>
    <recommendedName>
        <fullName evidence="6">Transport permease protein</fullName>
    </recommendedName>
</protein>
<proteinExistence type="inferred from homology"/>
<feature type="transmembrane region" description="Helical" evidence="6">
    <location>
        <begin position="77"/>
        <end position="100"/>
    </location>
</feature>
<name>A0ABQ6JE55_9ACTN</name>
<comment type="subcellular location">
    <subcellularLocation>
        <location evidence="6">Cell membrane</location>
        <topology evidence="6">Multi-pass membrane protein</topology>
    </subcellularLocation>
    <subcellularLocation>
        <location evidence="1">Membrane</location>
        <topology evidence="1">Multi-pass membrane protein</topology>
    </subcellularLocation>
</comment>
<keyword evidence="5" id="KW-0046">Antibiotic resistance</keyword>
<feature type="transmembrane region" description="Helical" evidence="6">
    <location>
        <begin position="248"/>
        <end position="266"/>
    </location>
</feature>
<keyword evidence="6" id="KW-0813">Transport</keyword>
<evidence type="ECO:0000256" key="2">
    <source>
        <dbReference type="ARBA" id="ARBA00022692"/>
    </source>
</evidence>
<dbReference type="InterPro" id="IPR000412">
    <property type="entry name" value="ABC_2_transport"/>
</dbReference>
<keyword evidence="3 6" id="KW-1133">Transmembrane helix</keyword>
<dbReference type="Proteomes" id="UP001157017">
    <property type="component" value="Unassembled WGS sequence"/>
</dbReference>
<feature type="domain" description="ABC transmembrane type-2" evidence="7">
    <location>
        <begin position="37"/>
        <end position="269"/>
    </location>
</feature>
<keyword evidence="9" id="KW-1185">Reference proteome</keyword>
<dbReference type="Pfam" id="PF01061">
    <property type="entry name" value="ABC2_membrane"/>
    <property type="match status" value="1"/>
</dbReference>
<reference evidence="9" key="1">
    <citation type="journal article" date="2019" name="Int. J. Syst. Evol. Microbiol.">
        <title>The Global Catalogue of Microorganisms (GCM) 10K type strain sequencing project: providing services to taxonomists for standard genome sequencing and annotation.</title>
        <authorList>
            <consortium name="The Broad Institute Genomics Platform"/>
            <consortium name="The Broad Institute Genome Sequencing Center for Infectious Disease"/>
            <person name="Wu L."/>
            <person name="Ma J."/>
        </authorList>
    </citation>
    <scope>NUCLEOTIDE SEQUENCE [LARGE SCALE GENOMIC DNA]</scope>
    <source>
        <strain evidence="9">NBRC 108730</strain>
    </source>
</reference>
<feature type="transmembrane region" description="Helical" evidence="6">
    <location>
        <begin position="121"/>
        <end position="148"/>
    </location>
</feature>
<evidence type="ECO:0000256" key="4">
    <source>
        <dbReference type="ARBA" id="ARBA00023136"/>
    </source>
</evidence>
<evidence type="ECO:0000313" key="8">
    <source>
        <dbReference type="EMBL" id="GMA85475.1"/>
    </source>
</evidence>
<keyword evidence="4 6" id="KW-0472">Membrane</keyword>
<dbReference type="PANTHER" id="PTHR43229">
    <property type="entry name" value="NODULATION PROTEIN J"/>
    <property type="match status" value="1"/>
</dbReference>
<evidence type="ECO:0000256" key="6">
    <source>
        <dbReference type="RuleBase" id="RU361157"/>
    </source>
</evidence>
<evidence type="ECO:0000256" key="1">
    <source>
        <dbReference type="ARBA" id="ARBA00004141"/>
    </source>
</evidence>
<comment type="similarity">
    <text evidence="6">Belongs to the ABC-2 integral membrane protein family.</text>
</comment>
<dbReference type="InterPro" id="IPR051784">
    <property type="entry name" value="Nod_factor_ABC_transporter"/>
</dbReference>